<dbReference type="VEuPathDB" id="TriTrypDB:TRSC58_03049"/>
<evidence type="ECO:0000256" key="3">
    <source>
        <dbReference type="SAM" id="Phobius"/>
    </source>
</evidence>
<sequence>MLFLVLFAIFMWLLYTRRCPVIVARVWFSLCLLLLVVMTFVLCVPLRIAASKKIIKTRNSEKLSCILTGLLLGKVLWWLSPHIHVRFLEGSLDWRAIECKGAVGAGHTSFFDTLFFLWICPLGFLANCKAFAKRALWNLPLMGEVIRACGHFPVYFNSQDASSFSVDKEKQAVIMEKVEEFIDGGGVICFFPEGVLNSTPNTLKDFRIGTFSMLTERHMPIHYMVYSGSHEVWNPVMKGLPGFPADVHFFIGKYEYAKDASGAEVAKGLREVMQKHLDRMLAKRKSEQYVAPICRYLAGQ</sequence>
<organism evidence="5 6">
    <name type="scientific">Trypanosoma rangeli SC58</name>
    <dbReference type="NCBI Taxonomy" id="429131"/>
    <lineage>
        <taxon>Eukaryota</taxon>
        <taxon>Discoba</taxon>
        <taxon>Euglenozoa</taxon>
        <taxon>Kinetoplastea</taxon>
        <taxon>Metakinetoplastina</taxon>
        <taxon>Trypanosomatida</taxon>
        <taxon>Trypanosomatidae</taxon>
        <taxon>Trypanosoma</taxon>
        <taxon>Herpetosoma</taxon>
    </lineage>
</organism>
<dbReference type="GO" id="GO:0005783">
    <property type="term" value="C:endoplasmic reticulum"/>
    <property type="evidence" value="ECO:0007669"/>
    <property type="project" value="TreeGrafter"/>
</dbReference>
<feature type="transmembrane region" description="Helical" evidence="3">
    <location>
        <begin position="62"/>
        <end position="80"/>
    </location>
</feature>
<dbReference type="InterPro" id="IPR002123">
    <property type="entry name" value="Plipid/glycerol_acylTrfase"/>
</dbReference>
<feature type="domain" description="Phospholipid/glycerol acyltransferase" evidence="4">
    <location>
        <begin position="101"/>
        <end position="229"/>
    </location>
</feature>
<proteinExistence type="predicted"/>
<evidence type="ECO:0000313" key="6">
    <source>
        <dbReference type="Proteomes" id="UP000031737"/>
    </source>
</evidence>
<dbReference type="SUPFAM" id="SSF69593">
    <property type="entry name" value="Glycerol-3-phosphate (1)-acyltransferase"/>
    <property type="match status" value="1"/>
</dbReference>
<evidence type="ECO:0000256" key="2">
    <source>
        <dbReference type="ARBA" id="ARBA00023315"/>
    </source>
</evidence>
<dbReference type="GO" id="GO:0003841">
    <property type="term" value="F:1-acylglycerol-3-phosphate O-acyltransferase activity"/>
    <property type="evidence" value="ECO:0007669"/>
    <property type="project" value="TreeGrafter"/>
</dbReference>
<comment type="caution">
    <text evidence="5">The sequence shown here is derived from an EMBL/GenBank/DDBJ whole genome shotgun (WGS) entry which is preliminary data.</text>
</comment>
<dbReference type="SMART" id="SM00563">
    <property type="entry name" value="PlsC"/>
    <property type="match status" value="1"/>
</dbReference>
<dbReference type="AlphaFoldDB" id="A0A061J2V7"/>
<dbReference type="OrthoDB" id="431951at2759"/>
<keyword evidence="6" id="KW-1185">Reference proteome</keyword>
<feature type="transmembrane region" description="Helical" evidence="3">
    <location>
        <begin position="115"/>
        <end position="132"/>
    </location>
</feature>
<evidence type="ECO:0000256" key="1">
    <source>
        <dbReference type="ARBA" id="ARBA00022679"/>
    </source>
</evidence>
<dbReference type="GO" id="GO:0006654">
    <property type="term" value="P:phosphatidic acid biosynthetic process"/>
    <property type="evidence" value="ECO:0007669"/>
    <property type="project" value="TreeGrafter"/>
</dbReference>
<dbReference type="Pfam" id="PF01553">
    <property type="entry name" value="Acyltransferase"/>
    <property type="match status" value="1"/>
</dbReference>
<reference evidence="5 6" key="1">
    <citation type="submission" date="2013-07" db="EMBL/GenBank/DDBJ databases">
        <authorList>
            <person name="Stoco P.H."/>
            <person name="Wagner G."/>
            <person name="Gerber A."/>
            <person name="Zaha A."/>
            <person name="Thompson C."/>
            <person name="Bartholomeu D.C."/>
            <person name="Luckemeyer D.D."/>
            <person name="Bahia D."/>
            <person name="Loreto E."/>
            <person name="Prestes E.B."/>
            <person name="Lima F.M."/>
            <person name="Rodrigues-Luiz G."/>
            <person name="Vallejo G.A."/>
            <person name="Filho J.F."/>
            <person name="Monteiro K.M."/>
            <person name="Tyler K.M."/>
            <person name="de Almeida L.G."/>
            <person name="Ortiz M.F."/>
            <person name="Siervo M.A."/>
            <person name="de Moraes M.H."/>
            <person name="Cunha O.L."/>
            <person name="Mendonca-Neto R."/>
            <person name="Silva R."/>
            <person name="Teixeira S.M."/>
            <person name="Murta S.M."/>
            <person name="Sincero T.C."/>
            <person name="Mendes T.A."/>
            <person name="Urmenyi T.P."/>
            <person name="Silva V.G."/>
            <person name="da Rocha W.D."/>
            <person name="Andersson B."/>
            <person name="Romanha A.J."/>
            <person name="Steindel M."/>
            <person name="de Vasconcelos A.T."/>
            <person name="Grisard E.C."/>
        </authorList>
    </citation>
    <scope>NUCLEOTIDE SEQUENCE [LARGE SCALE GENOMIC DNA]</scope>
    <source>
        <strain evidence="5 6">SC58</strain>
    </source>
</reference>
<keyword evidence="1 5" id="KW-0808">Transferase</keyword>
<keyword evidence="2 5" id="KW-0012">Acyltransferase</keyword>
<accession>A0A061J2V7</accession>
<gene>
    <name evidence="5" type="ORF">TRSC58_03049</name>
</gene>
<evidence type="ECO:0000259" key="4">
    <source>
        <dbReference type="SMART" id="SM00563"/>
    </source>
</evidence>
<keyword evidence="3" id="KW-0812">Transmembrane</keyword>
<protein>
    <submittedName>
        <fullName evidence="5">Acyltransferase</fullName>
    </submittedName>
</protein>
<dbReference type="CDD" id="cd07989">
    <property type="entry name" value="LPLAT_AGPAT-like"/>
    <property type="match status" value="1"/>
</dbReference>
<feature type="transmembrane region" description="Helical" evidence="3">
    <location>
        <begin position="26"/>
        <end position="50"/>
    </location>
</feature>
<dbReference type="Proteomes" id="UP000031737">
    <property type="component" value="Unassembled WGS sequence"/>
</dbReference>
<keyword evidence="3" id="KW-0472">Membrane</keyword>
<dbReference type="PANTHER" id="PTHR10434">
    <property type="entry name" value="1-ACYL-SN-GLYCEROL-3-PHOSPHATE ACYLTRANSFERASE"/>
    <property type="match status" value="1"/>
</dbReference>
<dbReference type="PANTHER" id="PTHR10434:SF48">
    <property type="entry name" value="PUTATIVE-RELATED"/>
    <property type="match status" value="1"/>
</dbReference>
<dbReference type="EMBL" id="AUPL01003049">
    <property type="protein sequence ID" value="ESL09234.1"/>
    <property type="molecule type" value="Genomic_DNA"/>
</dbReference>
<keyword evidence="3" id="KW-1133">Transmembrane helix</keyword>
<name>A0A061J2V7_TRYRA</name>
<evidence type="ECO:0000313" key="5">
    <source>
        <dbReference type="EMBL" id="ESL09234.1"/>
    </source>
</evidence>